<keyword evidence="2" id="KW-0472">Membrane</keyword>
<accession>A0ABW1QVN9</accession>
<comment type="caution">
    <text evidence="4">The sequence shown here is derived from an EMBL/GenBank/DDBJ whole genome shotgun (WGS) entry which is preliminary data.</text>
</comment>
<name>A0ABW1QVN9_9ACTN</name>
<dbReference type="EMBL" id="JBHSQI010000003">
    <property type="protein sequence ID" value="MFC6153589.1"/>
    <property type="molecule type" value="Genomic_DNA"/>
</dbReference>
<dbReference type="PANTHER" id="PTHR35891">
    <property type="entry name" value="THIOL:DISULFIDE INTERCHANGE PROTEIN DSBA"/>
    <property type="match status" value="1"/>
</dbReference>
<keyword evidence="5" id="KW-1185">Reference proteome</keyword>
<dbReference type="InterPro" id="IPR012336">
    <property type="entry name" value="Thioredoxin-like_fold"/>
</dbReference>
<feature type="domain" description="Thioredoxin-like fold" evidence="3">
    <location>
        <begin position="86"/>
        <end position="252"/>
    </location>
</feature>
<evidence type="ECO:0000313" key="4">
    <source>
        <dbReference type="EMBL" id="MFC6153589.1"/>
    </source>
</evidence>
<dbReference type="InterPro" id="IPR050824">
    <property type="entry name" value="Thiol_disulfide_DsbA"/>
</dbReference>
<dbReference type="SUPFAM" id="SSF52833">
    <property type="entry name" value="Thioredoxin-like"/>
    <property type="match status" value="1"/>
</dbReference>
<dbReference type="InterPro" id="IPR036249">
    <property type="entry name" value="Thioredoxin-like_sf"/>
</dbReference>
<gene>
    <name evidence="4" type="ORF">ACFPWU_07915</name>
</gene>
<feature type="transmembrane region" description="Helical" evidence="2">
    <location>
        <begin position="47"/>
        <end position="68"/>
    </location>
</feature>
<evidence type="ECO:0000256" key="1">
    <source>
        <dbReference type="SAM" id="MobiDB-lite"/>
    </source>
</evidence>
<evidence type="ECO:0000256" key="2">
    <source>
        <dbReference type="SAM" id="Phobius"/>
    </source>
</evidence>
<dbReference type="Pfam" id="PF13462">
    <property type="entry name" value="Thioredoxin_4"/>
    <property type="match status" value="1"/>
</dbReference>
<dbReference type="RefSeq" id="WP_128221390.1">
    <property type="nucleotide sequence ID" value="NZ_CP034929.1"/>
</dbReference>
<reference evidence="5" key="1">
    <citation type="journal article" date="2019" name="Int. J. Syst. Evol. Microbiol.">
        <title>The Global Catalogue of Microorganisms (GCM) 10K type strain sequencing project: providing services to taxonomists for standard genome sequencing and annotation.</title>
        <authorList>
            <consortium name="The Broad Institute Genomics Platform"/>
            <consortium name="The Broad Institute Genome Sequencing Center for Infectious Disease"/>
            <person name="Wu L."/>
            <person name="Ma J."/>
        </authorList>
    </citation>
    <scope>NUCLEOTIDE SEQUENCE [LARGE SCALE GENOMIC DNA]</scope>
    <source>
        <strain evidence="5">DFY28</strain>
    </source>
</reference>
<feature type="compositionally biased region" description="Basic and acidic residues" evidence="1">
    <location>
        <begin position="9"/>
        <end position="20"/>
    </location>
</feature>
<evidence type="ECO:0000259" key="3">
    <source>
        <dbReference type="Pfam" id="PF13462"/>
    </source>
</evidence>
<dbReference type="Proteomes" id="UP001596098">
    <property type="component" value="Unassembled WGS sequence"/>
</dbReference>
<proteinExistence type="predicted"/>
<keyword evidence="2" id="KW-1133">Transmembrane helix</keyword>
<evidence type="ECO:0000313" key="5">
    <source>
        <dbReference type="Proteomes" id="UP001596098"/>
    </source>
</evidence>
<sequence>MAKNTPTSRAEDKAAAAQRREARKQKAAAQAAAAEAARVARQRKERITVGAIVAVVLALVVGVAWWAVRDSGPVAAPKNVVDSYALAVGDPDAEHVVEIHEDFLCPACAWFEGETNEDLTAAAEAGKVYVKYLPINFLSRFGDYSERATNAFAVVLDAAGPEVAKTFHDSLFAAQPAENGNKPDDDWLVEKAVAAGADEDAVRDGIEEMAFEGWVAEATDAASKAGIRSTPTVVVDGTVLENNDPSTLMGMIN</sequence>
<organism evidence="4 5">
    <name type="scientific">Nocardioides yefusunii</name>
    <dbReference type="NCBI Taxonomy" id="2500546"/>
    <lineage>
        <taxon>Bacteria</taxon>
        <taxon>Bacillati</taxon>
        <taxon>Actinomycetota</taxon>
        <taxon>Actinomycetes</taxon>
        <taxon>Propionibacteriales</taxon>
        <taxon>Nocardioidaceae</taxon>
        <taxon>Nocardioides</taxon>
    </lineage>
</organism>
<dbReference type="Gene3D" id="3.40.30.10">
    <property type="entry name" value="Glutaredoxin"/>
    <property type="match status" value="1"/>
</dbReference>
<dbReference type="PANTHER" id="PTHR35891:SF2">
    <property type="entry name" value="THIOL:DISULFIDE INTERCHANGE PROTEIN DSBA"/>
    <property type="match status" value="1"/>
</dbReference>
<protein>
    <submittedName>
        <fullName evidence="4">DsbA family protein</fullName>
    </submittedName>
</protein>
<feature type="region of interest" description="Disordered" evidence="1">
    <location>
        <begin position="1"/>
        <end position="24"/>
    </location>
</feature>
<keyword evidence="2" id="KW-0812">Transmembrane</keyword>